<gene>
    <name evidence="3" type="ORF">HCG48_00420</name>
</gene>
<dbReference type="Proteomes" id="UP000500857">
    <property type="component" value="Chromosome"/>
</dbReference>
<name>A0A6H1TRS1_9CYAN</name>
<dbReference type="GO" id="GO:0022857">
    <property type="term" value="F:transmembrane transporter activity"/>
    <property type="evidence" value="ECO:0007669"/>
    <property type="project" value="InterPro"/>
</dbReference>
<feature type="domain" description="ABC-type glycine betaine transport system substrate-binding" evidence="2">
    <location>
        <begin position="41"/>
        <end position="305"/>
    </location>
</feature>
<evidence type="ECO:0000313" key="4">
    <source>
        <dbReference type="Proteomes" id="UP000500857"/>
    </source>
</evidence>
<evidence type="ECO:0000313" key="3">
    <source>
        <dbReference type="EMBL" id="QIZ69241.1"/>
    </source>
</evidence>
<dbReference type="Gene3D" id="3.40.190.10">
    <property type="entry name" value="Periplasmic binding protein-like II"/>
    <property type="match status" value="1"/>
</dbReference>
<keyword evidence="1" id="KW-0732">Signal</keyword>
<reference evidence="3 4" key="1">
    <citation type="submission" date="2020-04" db="EMBL/GenBank/DDBJ databases">
        <authorList>
            <person name="Basu S."/>
            <person name="Maruthanayagam V."/>
            <person name="Chakraborty S."/>
            <person name="Pramanik A."/>
            <person name="Mukherjee J."/>
            <person name="Brink B."/>
        </authorList>
    </citation>
    <scope>NUCLEOTIDE SEQUENCE [LARGE SCALE GENOMIC DNA]</scope>
    <source>
        <strain evidence="3 4">AP17</strain>
    </source>
</reference>
<dbReference type="AlphaFoldDB" id="A0A6H1TRS1"/>
<dbReference type="KEGG" id="oxy:HCG48_00420"/>
<accession>A0A6H1TRS1</accession>
<dbReference type="RefSeq" id="WP_168567398.1">
    <property type="nucleotide sequence ID" value="NZ_CP051167.1"/>
</dbReference>
<feature type="signal peptide" evidence="1">
    <location>
        <begin position="1"/>
        <end position="27"/>
    </location>
</feature>
<keyword evidence="4" id="KW-1185">Reference proteome</keyword>
<proteinExistence type="predicted"/>
<sequence length="310" mass="34358">MSRVFAKKSWQTIALLLISAIVAVAVAACSTSISGFSGGGDLAIGSKNFTEQVILGELLAQHIENQTDLKVQRRLNLGGTFICHRAIVAGQIDAYVEYTGTALSAILNKKPISNPQKVYQIVAEEYRQQFNLEVGQSLGFQNTYAIVVRNEDAQKYQLKTISDLARYAPEWEAGFGYEFISREDGFPGLSDTYNLKFSSSPEIMDLGLMYRALVNNKVDAIAANSTDGLIETLNLVVLEDDKKYFPPYEAIPVIRQETLEKYPELAEVIGQISGNISAAEMRQLNYQVDGEFRKVKNVVAEFLAEKNFGQ</sequence>
<evidence type="ECO:0000256" key="1">
    <source>
        <dbReference type="SAM" id="SignalP"/>
    </source>
</evidence>
<dbReference type="Gene3D" id="3.40.190.120">
    <property type="entry name" value="Osmoprotection protein (prox), domain 2"/>
    <property type="match status" value="1"/>
</dbReference>
<dbReference type="GO" id="GO:0043190">
    <property type="term" value="C:ATP-binding cassette (ABC) transporter complex"/>
    <property type="evidence" value="ECO:0007669"/>
    <property type="project" value="InterPro"/>
</dbReference>
<organism evidence="3 4">
    <name type="scientific">Oxynema aestuarii AP17</name>
    <dbReference type="NCBI Taxonomy" id="2064643"/>
    <lineage>
        <taxon>Bacteria</taxon>
        <taxon>Bacillati</taxon>
        <taxon>Cyanobacteriota</taxon>
        <taxon>Cyanophyceae</taxon>
        <taxon>Oscillatoriophycideae</taxon>
        <taxon>Oscillatoriales</taxon>
        <taxon>Oscillatoriaceae</taxon>
        <taxon>Oxynema</taxon>
        <taxon>Oxynema aestuarii</taxon>
    </lineage>
</organism>
<protein>
    <submittedName>
        <fullName evidence="3">ABC transporter substrate-binding protein</fullName>
    </submittedName>
</protein>
<evidence type="ECO:0000259" key="2">
    <source>
        <dbReference type="Pfam" id="PF04069"/>
    </source>
</evidence>
<dbReference type="CDD" id="cd13613">
    <property type="entry name" value="PBP2_Opu_like_2"/>
    <property type="match status" value="1"/>
</dbReference>
<feature type="chain" id="PRO_5026344447" evidence="1">
    <location>
        <begin position="28"/>
        <end position="310"/>
    </location>
</feature>
<dbReference type="EMBL" id="CP051167">
    <property type="protein sequence ID" value="QIZ69241.1"/>
    <property type="molecule type" value="Genomic_DNA"/>
</dbReference>
<dbReference type="SUPFAM" id="SSF53850">
    <property type="entry name" value="Periplasmic binding protein-like II"/>
    <property type="match status" value="1"/>
</dbReference>
<dbReference type="PROSITE" id="PS51257">
    <property type="entry name" value="PROKAR_LIPOPROTEIN"/>
    <property type="match status" value="1"/>
</dbReference>
<dbReference type="Pfam" id="PF04069">
    <property type="entry name" value="OpuAC"/>
    <property type="match status" value="1"/>
</dbReference>
<dbReference type="InterPro" id="IPR007210">
    <property type="entry name" value="ABC_Gly_betaine_transp_sub-bd"/>
</dbReference>